<accession>A0A179D176</accession>
<protein>
    <recommendedName>
        <fullName evidence="2">PKD domain-containing protein</fullName>
    </recommendedName>
</protein>
<dbReference type="PROSITE" id="PS51257">
    <property type="entry name" value="PROKAR_LIPOPROTEIN"/>
    <property type="match status" value="1"/>
</dbReference>
<dbReference type="InterPro" id="IPR013783">
    <property type="entry name" value="Ig-like_fold"/>
</dbReference>
<reference evidence="3 4" key="1">
    <citation type="submission" date="2016-04" db="EMBL/GenBank/DDBJ databases">
        <title>Genome analysis of Thermosulfurimonas dismutans, the first thermophilic sulfur-disproportionating bacterium of the phylum Thermodesulfobacteria.</title>
        <authorList>
            <person name="Mardanov A.V."/>
            <person name="Beletsky A.V."/>
            <person name="Kadnikov V.V."/>
            <person name="Slobodkin A.I."/>
            <person name="Ravin N.V."/>
        </authorList>
    </citation>
    <scope>NUCLEOTIDE SEQUENCE [LARGE SCALE GENOMIC DNA]</scope>
    <source>
        <strain evidence="3 4">S95</strain>
    </source>
</reference>
<dbReference type="OrthoDB" id="9798386at2"/>
<dbReference type="InterPro" id="IPR000601">
    <property type="entry name" value="PKD_dom"/>
</dbReference>
<dbReference type="PROSITE" id="PS50093">
    <property type="entry name" value="PKD"/>
    <property type="match status" value="1"/>
</dbReference>
<dbReference type="RefSeq" id="WP_068671818.1">
    <property type="nucleotide sequence ID" value="NZ_LWLG01000025.1"/>
</dbReference>
<feature type="chain" id="PRO_5008100184" description="PKD domain-containing protein" evidence="1">
    <location>
        <begin position="26"/>
        <end position="1895"/>
    </location>
</feature>
<dbReference type="STRING" id="999894.TDIS_2091"/>
<dbReference type="Proteomes" id="UP000078390">
    <property type="component" value="Unassembled WGS sequence"/>
</dbReference>
<comment type="caution">
    <text evidence="3">The sequence shown here is derived from an EMBL/GenBank/DDBJ whole genome shotgun (WGS) entry which is preliminary data.</text>
</comment>
<name>A0A179D176_9BACT</name>
<keyword evidence="4" id="KW-1185">Reference proteome</keyword>
<dbReference type="Gene3D" id="2.120.10.70">
    <property type="entry name" value="Fucose-specific lectin"/>
    <property type="match status" value="1"/>
</dbReference>
<dbReference type="SUPFAM" id="SSF49299">
    <property type="entry name" value="PKD domain"/>
    <property type="match status" value="1"/>
</dbReference>
<evidence type="ECO:0000259" key="2">
    <source>
        <dbReference type="PROSITE" id="PS50093"/>
    </source>
</evidence>
<feature type="signal peptide" evidence="1">
    <location>
        <begin position="1"/>
        <end position="25"/>
    </location>
</feature>
<evidence type="ECO:0000256" key="1">
    <source>
        <dbReference type="SAM" id="SignalP"/>
    </source>
</evidence>
<dbReference type="InterPro" id="IPR035986">
    <property type="entry name" value="PKD_dom_sf"/>
</dbReference>
<dbReference type="Gene3D" id="2.60.40.10">
    <property type="entry name" value="Immunoglobulins"/>
    <property type="match status" value="1"/>
</dbReference>
<gene>
    <name evidence="3" type="ORF">TDIS_2091</name>
</gene>
<dbReference type="SMART" id="SM00089">
    <property type="entry name" value="PKD"/>
    <property type="match status" value="1"/>
</dbReference>
<dbReference type="EMBL" id="LWLG01000025">
    <property type="protein sequence ID" value="OAQ19816.1"/>
    <property type="molecule type" value="Genomic_DNA"/>
</dbReference>
<dbReference type="CDD" id="cd00146">
    <property type="entry name" value="PKD"/>
    <property type="match status" value="1"/>
</dbReference>
<feature type="domain" description="PKD" evidence="2">
    <location>
        <begin position="961"/>
        <end position="1015"/>
    </location>
</feature>
<dbReference type="Pfam" id="PF00801">
    <property type="entry name" value="PKD"/>
    <property type="match status" value="1"/>
</dbReference>
<sequence length="1895" mass="210462">MKKVRVKKFLAFLGLLLLIASCGGGGGGGKESSSAVSFGTRGFGEVTVSGQVRYAEGVLVNATLEGISVDLLVDMDRDGEYDPEAGDKVYSALTDAGGYFRFYGVRVPLEGTRGLIEVQAPGFIPYAKEYSLYPGASLSISDIELEPAPSVTISLNETTRAAGPIWVVYGEDGSLRTYRGVRAPGAITANGSLVAVRIDPAEVPDNVTSLTVTLRGFDSSDPQDIRYFPGDFRGEDPNHKLPEVALESVMFSYLDLRDQDGNPVTLKQRGGTRQTDDPCWGDIYIYLTPGALDKVNLLGDADRNTPGCQTPLYRFPSGNATGGWEYRGTLTLCKVNPDGTLTPAECSETASGGSAVMVFRGPKEGVWWNLDYVAASIFGAWPSPYPYEDCNIWKAEAAKGDIVSYDLYYRNCVKPVISEGGGGETGGGEAPEDVQGIPYVPVLEYRFLFRIGLPGILIKAEGQGISAGNFTDEKGKTLLKLQEPLLVQKDYSFNCTAAKNFIERKKVKFYAMFPRIGLLPLDPSEFREPTKEERENYDWLSCVYEFSLAENTTSVVVLARSAAGDVLSGKRVCISDNKFFLKCKETNEEGEAVFENIPPGSYRFFGEHLRATNSIVEVGGENRVVLQEGNNPPEVSFTLGREQIPGTVWSIDRDVVMAVIIRAEDPDGDPLRIVSVRCPQGVISFDNQVYNGTISRASHARCRFHPAANETSWWTEVTVTDGYDNVTLKRDFSIIHISYKKPRFLGYQLKPPESGTFYKDPYEEIYYNGTYLLRIMALDTTKVSLDNTNCTRKGSFSFECVFPPGDQVVNGTLTGPAVLPFQFTLHFTDNFSPHILRLSLPQTRITDNDTLTAYLTLYDAESDNLTIRVFHEENLLKEASCRPKNQICNFLLQLPPEVLPAGNNTFTLKVTDGRKGHEDERSFRVYIESTRPYFTRPLPSETIRLGAGEKYTFTVEAVDPNGDPLSYTWYVNGKVVASGTPSLTYTFTEPGVYTVEVRVSDGTSVVSSVSHVTVEGGGGITGLTLSTGFEGIYVTLLDENFRPVETRRTDENGTVSFDYVTSSVNLAFHLDTRNIVVPEWFAFAWRLWEQWSYESSYPAWYMWDALLNKRCVEAALFGLPDFNGDGVSTPEEIYQDYLNRYPEDGGKLYLYRLSYLGFKEAATVVVSGVKPGSHDVRDFIRNEILDLIGGGGCCRLDGWKFSGSTTDFMMRSFFRTAQLGGGRILHLLKNFSGTLSLGGYSGFIGLPYEPMNEFGALYNDNSTLYLSTGVPLVLLSGNPGVFWLHLSANDTYHLNSEGFLSSLTYNGTFSYSGNPRDDFRNHRFEVFSLFEGNMYNLGYEESYQGFTDNDGRLTARVTLVPPFTGDSAARVLVRYHLDNGTFNYYVDRILTPEQFLSDLEAGKFLYLTRLSDFSSRMLSLSVHAESEGQEVVFGGNDASQLDDIFVEKSFIAPNSSYTLRYYGPPPESGTLGLDPWEILPEDLYQRIFETVTNATEVKVGPLEARKCNFYDPQNGIEPYAEECSWFLASSLWKRTCTQRTDFFSGLSPESLVVDRDGSPHAVYYRGSLYHLWKDDTGWHTEVLEEGIRDGLKVADIGPHLSLVSDSEGRLHVAYVVNGTLRHAWWEGSAWQKEDVGQGVDVQGYISLAVDSQGGLHLVYTDTSGNLKYAYRAASGWQTQVVDGNGSSAYPSLVLDDSDRPHLVYYRTSERAILYAFREGGEWRTQTVANGTEIRAEHSLLSLALDANGTPGVVYSVPASGQLYPACLKYNYFNGTSWEVDNVTCRAVYPSLGFDSANRPFVVYYDPVTAAVYFARFENGTWSTEGISETGIGDLYETTIPSLALDENGTVHVLYYRKVQEDLEYAFRSASGWQRETALSLPERYSYKNCTEWGVK</sequence>
<dbReference type="SUPFAM" id="SSF89372">
    <property type="entry name" value="Fucose-specific lectin"/>
    <property type="match status" value="2"/>
</dbReference>
<dbReference type="InterPro" id="IPR022409">
    <property type="entry name" value="PKD/Chitinase_dom"/>
</dbReference>
<evidence type="ECO:0000313" key="4">
    <source>
        <dbReference type="Proteomes" id="UP000078390"/>
    </source>
</evidence>
<proteinExistence type="predicted"/>
<evidence type="ECO:0000313" key="3">
    <source>
        <dbReference type="EMBL" id="OAQ19816.1"/>
    </source>
</evidence>
<keyword evidence="1" id="KW-0732">Signal</keyword>
<organism evidence="3 4">
    <name type="scientific">Thermosulfurimonas dismutans</name>
    <dbReference type="NCBI Taxonomy" id="999894"/>
    <lineage>
        <taxon>Bacteria</taxon>
        <taxon>Pseudomonadati</taxon>
        <taxon>Thermodesulfobacteriota</taxon>
        <taxon>Thermodesulfobacteria</taxon>
        <taxon>Thermodesulfobacteriales</taxon>
        <taxon>Thermodesulfobacteriaceae</taxon>
        <taxon>Thermosulfurimonas</taxon>
    </lineage>
</organism>